<evidence type="ECO:0000256" key="6">
    <source>
        <dbReference type="SAM" id="SignalP"/>
    </source>
</evidence>
<feature type="signal peptide" evidence="6">
    <location>
        <begin position="1"/>
        <end position="41"/>
    </location>
</feature>
<name>A0ABY1Q673_9BURK</name>
<reference evidence="8 9" key="1">
    <citation type="submission" date="2017-05" db="EMBL/GenBank/DDBJ databases">
        <authorList>
            <person name="Varghese N."/>
            <person name="Submissions S."/>
        </authorList>
    </citation>
    <scope>NUCLEOTIDE SEQUENCE [LARGE SCALE GENOMIC DNA]</scope>
    <source>
        <strain evidence="8 9">DSM 26001</strain>
    </source>
</reference>
<proteinExistence type="predicted"/>
<comment type="subcellular location">
    <subcellularLocation>
        <location evidence="1">Cell membrane</location>
        <topology evidence="1">Multi-pass membrane protein</topology>
    </subcellularLocation>
</comment>
<gene>
    <name evidence="8" type="ORF">SAMN06295970_10783</name>
</gene>
<accession>A0ABY1Q673</accession>
<dbReference type="InterPro" id="IPR033480">
    <property type="entry name" value="sCache_2"/>
</dbReference>
<dbReference type="Gene3D" id="3.30.450.20">
    <property type="entry name" value="PAS domain"/>
    <property type="match status" value="1"/>
</dbReference>
<organism evidence="8 9">
    <name type="scientific">Noviherbaspirillum suwonense</name>
    <dbReference type="NCBI Taxonomy" id="1224511"/>
    <lineage>
        <taxon>Bacteria</taxon>
        <taxon>Pseudomonadati</taxon>
        <taxon>Pseudomonadota</taxon>
        <taxon>Betaproteobacteria</taxon>
        <taxon>Burkholderiales</taxon>
        <taxon>Oxalobacteraceae</taxon>
        <taxon>Noviherbaspirillum</taxon>
    </lineage>
</organism>
<comment type="caution">
    <text evidence="8">The sequence shown here is derived from an EMBL/GenBank/DDBJ whole genome shotgun (WGS) entry which is preliminary data.</text>
</comment>
<keyword evidence="6" id="KW-0732">Signal</keyword>
<evidence type="ECO:0000313" key="8">
    <source>
        <dbReference type="EMBL" id="SMP61026.1"/>
    </source>
</evidence>
<dbReference type="Proteomes" id="UP001158049">
    <property type="component" value="Unassembled WGS sequence"/>
</dbReference>
<feature type="domain" description="Single Cache" evidence="7">
    <location>
        <begin position="26"/>
        <end position="121"/>
    </location>
</feature>
<keyword evidence="2" id="KW-1003">Cell membrane</keyword>
<feature type="chain" id="PRO_5046445918" evidence="6">
    <location>
        <begin position="42"/>
        <end position="170"/>
    </location>
</feature>
<evidence type="ECO:0000256" key="4">
    <source>
        <dbReference type="ARBA" id="ARBA00022989"/>
    </source>
</evidence>
<keyword evidence="9" id="KW-1185">Reference proteome</keyword>
<evidence type="ECO:0000259" key="7">
    <source>
        <dbReference type="SMART" id="SM01049"/>
    </source>
</evidence>
<evidence type="ECO:0000256" key="1">
    <source>
        <dbReference type="ARBA" id="ARBA00004651"/>
    </source>
</evidence>
<evidence type="ECO:0000313" key="9">
    <source>
        <dbReference type="Proteomes" id="UP001158049"/>
    </source>
</evidence>
<dbReference type="SMART" id="SM01049">
    <property type="entry name" value="Cache_2"/>
    <property type="match status" value="1"/>
</dbReference>
<protein>
    <submittedName>
        <fullName evidence="8">Single Cache domain 2-containing protein</fullName>
    </submittedName>
</protein>
<dbReference type="EMBL" id="FXUL01000007">
    <property type="protein sequence ID" value="SMP61026.1"/>
    <property type="molecule type" value="Genomic_DNA"/>
</dbReference>
<keyword evidence="5" id="KW-0472">Membrane</keyword>
<evidence type="ECO:0000256" key="2">
    <source>
        <dbReference type="ARBA" id="ARBA00022475"/>
    </source>
</evidence>
<evidence type="ECO:0000256" key="3">
    <source>
        <dbReference type="ARBA" id="ARBA00022692"/>
    </source>
</evidence>
<keyword evidence="4" id="KW-1133">Transmembrane helix</keyword>
<dbReference type="Pfam" id="PF17200">
    <property type="entry name" value="sCache_2"/>
    <property type="match status" value="1"/>
</dbReference>
<evidence type="ECO:0000256" key="5">
    <source>
        <dbReference type="ARBA" id="ARBA00023136"/>
    </source>
</evidence>
<sequence>MRSPGDLLIPGAVYMKSLSILKVLTRVVMLASLVFSSVAHADQGTAAEAEAMVKKAVTLIKTEGPAKAYDEFTNGKSFKDRDLYVIVYDLNGKNLAQGANPKLVGKDLIGLKDPDGKPLIQMFVDLAKSKGKGWVEGYKFLNPTTQKIEGKAMYLERVGDTLVGCGIYKS</sequence>
<keyword evidence="3" id="KW-0812">Transmembrane</keyword>